<feature type="domain" description="HTH gntR-type" evidence="4">
    <location>
        <begin position="1"/>
        <end position="67"/>
    </location>
</feature>
<dbReference type="InterPro" id="IPR050679">
    <property type="entry name" value="Bact_HTH_transcr_reg"/>
</dbReference>
<dbReference type="GO" id="GO:0003700">
    <property type="term" value="F:DNA-binding transcription factor activity"/>
    <property type="evidence" value="ECO:0007669"/>
    <property type="project" value="InterPro"/>
</dbReference>
<dbReference type="InterPro" id="IPR036388">
    <property type="entry name" value="WH-like_DNA-bd_sf"/>
</dbReference>
<dbReference type="PRINTS" id="PR00035">
    <property type="entry name" value="HTHGNTR"/>
</dbReference>
<dbReference type="AlphaFoldDB" id="F0GXC5"/>
<dbReference type="EMBL" id="AEXM01000030">
    <property type="protein sequence ID" value="EGC81537.1"/>
    <property type="molecule type" value="Genomic_DNA"/>
</dbReference>
<evidence type="ECO:0000256" key="2">
    <source>
        <dbReference type="ARBA" id="ARBA00023125"/>
    </source>
</evidence>
<proteinExistence type="predicted"/>
<dbReference type="SMART" id="SM00345">
    <property type="entry name" value="HTH_GNTR"/>
    <property type="match status" value="1"/>
</dbReference>
<dbReference type="Gene3D" id="3.40.1410.10">
    <property type="entry name" value="Chorismate lyase-like"/>
    <property type="match status" value="1"/>
</dbReference>
<protein>
    <submittedName>
        <fullName evidence="5">UbiC transcription regulator-associated domain protein</fullName>
    </submittedName>
</protein>
<dbReference type="PANTHER" id="PTHR44846">
    <property type="entry name" value="MANNOSYL-D-GLYCERATE TRANSPORT/METABOLISM SYSTEM REPRESSOR MNGR-RELATED"/>
    <property type="match status" value="1"/>
</dbReference>
<comment type="caution">
    <text evidence="5">The sequence shown here is derived from an EMBL/GenBank/DDBJ whole genome shotgun (WGS) entry which is preliminary data.</text>
</comment>
<dbReference type="InterPro" id="IPR028978">
    <property type="entry name" value="Chorismate_lyase_/UTRA_dom_sf"/>
</dbReference>
<dbReference type="Pfam" id="PF00392">
    <property type="entry name" value="GntR"/>
    <property type="match status" value="1"/>
</dbReference>
<dbReference type="Proteomes" id="UP000005286">
    <property type="component" value="Unassembled WGS sequence"/>
</dbReference>
<keyword evidence="6" id="KW-1185">Reference proteome</keyword>
<sequence length="233" mass="27124">MSLYSEIVKDITEKISTMEKGDKIPSERQLCKDYGVSRTTIRNAIGQLVNDGLIFQIQGKGSFVTGKDDLKDNLSNYYSFTQRTKLRGMNPTSKIIDFRVKKASKDLAKTMGINKMDLVIEIIRLRLADDEPMMYEKSYIPYERFRNISKELVAKKPLYEIFEEANAKIFTVNERFSVANLTKIIANFLDQRIDSPSLKVIRKSYDFDDNLIEYTISYARGDRFYYETSYNPR</sequence>
<keyword evidence="3" id="KW-0804">Transcription</keyword>
<evidence type="ECO:0000256" key="3">
    <source>
        <dbReference type="ARBA" id="ARBA00023163"/>
    </source>
</evidence>
<accession>F0GXC5</accession>
<dbReference type="PROSITE" id="PS50949">
    <property type="entry name" value="HTH_GNTR"/>
    <property type="match status" value="1"/>
</dbReference>
<organism evidence="5 6">
    <name type="scientific">Anaerococcus prevotii ACS-065-V-Col13</name>
    <dbReference type="NCBI Taxonomy" id="879305"/>
    <lineage>
        <taxon>Bacteria</taxon>
        <taxon>Bacillati</taxon>
        <taxon>Bacillota</taxon>
        <taxon>Tissierellia</taxon>
        <taxon>Tissierellales</taxon>
        <taxon>Peptoniphilaceae</taxon>
        <taxon>Anaerococcus</taxon>
    </lineage>
</organism>
<dbReference type="InterPro" id="IPR036390">
    <property type="entry name" value="WH_DNA-bd_sf"/>
</dbReference>
<keyword evidence="1" id="KW-0805">Transcription regulation</keyword>
<dbReference type="CDD" id="cd07377">
    <property type="entry name" value="WHTH_GntR"/>
    <property type="match status" value="1"/>
</dbReference>
<dbReference type="Pfam" id="PF07702">
    <property type="entry name" value="UTRA"/>
    <property type="match status" value="1"/>
</dbReference>
<dbReference type="RefSeq" id="WP_004835457.1">
    <property type="nucleotide sequence ID" value="NZ_AEXM01000030.1"/>
</dbReference>
<evidence type="ECO:0000259" key="4">
    <source>
        <dbReference type="PROSITE" id="PS50949"/>
    </source>
</evidence>
<evidence type="ECO:0000313" key="6">
    <source>
        <dbReference type="Proteomes" id="UP000005286"/>
    </source>
</evidence>
<dbReference type="InterPro" id="IPR000524">
    <property type="entry name" value="Tscrpt_reg_HTH_GntR"/>
</dbReference>
<gene>
    <name evidence="5" type="ORF">HMPREF9290_0900</name>
</gene>
<dbReference type="InterPro" id="IPR011663">
    <property type="entry name" value="UTRA"/>
</dbReference>
<dbReference type="PATRIC" id="fig|879305.3.peg.1456"/>
<dbReference type="Gene3D" id="1.10.10.10">
    <property type="entry name" value="Winged helix-like DNA-binding domain superfamily/Winged helix DNA-binding domain"/>
    <property type="match status" value="1"/>
</dbReference>
<dbReference type="SUPFAM" id="SSF46785">
    <property type="entry name" value="Winged helix' DNA-binding domain"/>
    <property type="match status" value="1"/>
</dbReference>
<evidence type="ECO:0000313" key="5">
    <source>
        <dbReference type="EMBL" id="EGC81537.1"/>
    </source>
</evidence>
<dbReference type="eggNOG" id="COG2188">
    <property type="taxonomic scope" value="Bacteria"/>
</dbReference>
<name>F0GXC5_9FIRM</name>
<dbReference type="GO" id="GO:0003677">
    <property type="term" value="F:DNA binding"/>
    <property type="evidence" value="ECO:0007669"/>
    <property type="project" value="UniProtKB-KW"/>
</dbReference>
<dbReference type="STRING" id="879305.HMPREF9290_0900"/>
<evidence type="ECO:0000256" key="1">
    <source>
        <dbReference type="ARBA" id="ARBA00023015"/>
    </source>
</evidence>
<reference evidence="5 6" key="1">
    <citation type="submission" date="2011-01" db="EMBL/GenBank/DDBJ databases">
        <authorList>
            <person name="Durkin A.S."/>
            <person name="Madupu R."/>
            <person name="Torralba M."/>
            <person name="Gillis M."/>
            <person name="Methe B."/>
            <person name="Sutton G."/>
            <person name="Nelson K.E."/>
        </authorList>
    </citation>
    <scope>NUCLEOTIDE SEQUENCE [LARGE SCALE GENOMIC DNA]</scope>
    <source>
        <strain evidence="5 6">ACS-065-V-Col13</strain>
    </source>
</reference>
<dbReference type="SMART" id="SM00866">
    <property type="entry name" value="UTRA"/>
    <property type="match status" value="1"/>
</dbReference>
<dbReference type="PANTHER" id="PTHR44846:SF1">
    <property type="entry name" value="MANNOSYL-D-GLYCERATE TRANSPORT_METABOLISM SYSTEM REPRESSOR MNGR-RELATED"/>
    <property type="match status" value="1"/>
</dbReference>
<dbReference type="SUPFAM" id="SSF64288">
    <property type="entry name" value="Chorismate lyase-like"/>
    <property type="match status" value="1"/>
</dbReference>
<keyword evidence="2" id="KW-0238">DNA-binding</keyword>
<dbReference type="GO" id="GO:0045892">
    <property type="term" value="P:negative regulation of DNA-templated transcription"/>
    <property type="evidence" value="ECO:0007669"/>
    <property type="project" value="TreeGrafter"/>
</dbReference>